<evidence type="ECO:0000256" key="1">
    <source>
        <dbReference type="SAM" id="MobiDB-lite"/>
    </source>
</evidence>
<feature type="compositionally biased region" description="Acidic residues" evidence="1">
    <location>
        <begin position="16"/>
        <end position="27"/>
    </location>
</feature>
<protein>
    <submittedName>
        <fullName evidence="2">Uncharacterized protein</fullName>
    </submittedName>
</protein>
<reference evidence="2" key="1">
    <citation type="journal article" date="2019" name="Sci. Rep.">
        <title>Draft genome of Tanacetum cinerariifolium, the natural source of mosquito coil.</title>
        <authorList>
            <person name="Yamashiro T."/>
            <person name="Shiraishi A."/>
            <person name="Satake H."/>
            <person name="Nakayama K."/>
        </authorList>
    </citation>
    <scope>NUCLEOTIDE SEQUENCE</scope>
</reference>
<gene>
    <name evidence="2" type="ORF">Tci_865957</name>
</gene>
<feature type="compositionally biased region" description="Basic and acidic residues" evidence="1">
    <location>
        <begin position="1"/>
        <end position="15"/>
    </location>
</feature>
<organism evidence="2">
    <name type="scientific">Tanacetum cinerariifolium</name>
    <name type="common">Dalmatian daisy</name>
    <name type="synonym">Chrysanthemum cinerariifolium</name>
    <dbReference type="NCBI Taxonomy" id="118510"/>
    <lineage>
        <taxon>Eukaryota</taxon>
        <taxon>Viridiplantae</taxon>
        <taxon>Streptophyta</taxon>
        <taxon>Embryophyta</taxon>
        <taxon>Tracheophyta</taxon>
        <taxon>Spermatophyta</taxon>
        <taxon>Magnoliopsida</taxon>
        <taxon>eudicotyledons</taxon>
        <taxon>Gunneridae</taxon>
        <taxon>Pentapetalae</taxon>
        <taxon>asterids</taxon>
        <taxon>campanulids</taxon>
        <taxon>Asterales</taxon>
        <taxon>Asteraceae</taxon>
        <taxon>Asteroideae</taxon>
        <taxon>Anthemideae</taxon>
        <taxon>Anthemidinae</taxon>
        <taxon>Tanacetum</taxon>
    </lineage>
</organism>
<comment type="caution">
    <text evidence="2">The sequence shown here is derived from an EMBL/GenBank/DDBJ whole genome shotgun (WGS) entry which is preliminary data.</text>
</comment>
<dbReference type="AlphaFoldDB" id="A0A699S9Q3"/>
<feature type="region of interest" description="Disordered" evidence="1">
    <location>
        <begin position="1"/>
        <end position="27"/>
    </location>
</feature>
<evidence type="ECO:0000313" key="2">
    <source>
        <dbReference type="EMBL" id="GFC93987.1"/>
    </source>
</evidence>
<name>A0A699S9Q3_TANCI</name>
<feature type="non-terminal residue" evidence="2">
    <location>
        <position position="1"/>
    </location>
</feature>
<accession>A0A699S9Q3</accession>
<sequence>AKSDEEDTETGKGGDEVSESEGESDEE</sequence>
<dbReference type="EMBL" id="BKCJ011146398">
    <property type="protein sequence ID" value="GFC93987.1"/>
    <property type="molecule type" value="Genomic_DNA"/>
</dbReference>
<proteinExistence type="predicted"/>